<dbReference type="PANTHER" id="PTHR23356">
    <property type="entry name" value="DPY30-RELATED"/>
    <property type="match status" value="1"/>
</dbReference>
<reference evidence="4" key="1">
    <citation type="submission" date="2021-01" db="EMBL/GenBank/DDBJ databases">
        <authorList>
            <person name="Corre E."/>
            <person name="Pelletier E."/>
            <person name="Niang G."/>
            <person name="Scheremetjew M."/>
            <person name="Finn R."/>
            <person name="Kale V."/>
            <person name="Holt S."/>
            <person name="Cochrane G."/>
            <person name="Meng A."/>
            <person name="Brown T."/>
            <person name="Cohen L."/>
        </authorList>
    </citation>
    <scope>NUCLEOTIDE SEQUENCE</scope>
    <source>
        <strain evidence="4">CCMP443</strain>
    </source>
</reference>
<dbReference type="InterPro" id="IPR037856">
    <property type="entry name" value="Sdc1/DPY30"/>
</dbReference>
<sequence>MDAQYLQENVGPALTAGLASVAAVQPDDPVDYLAHWLLKYLAVQEKKAKAGEAQEQIKKEKEAAEAADAAKATAKEERFFKLKKALEEVAATTSFKQMYDVMVKTAREQSSSDNVYLMLLEQTPPPEGQEEDPEPEQEPVEPPPEPEEGEEPLPVPEPEKLEPWLPKFTTLRVVTANEENKWMVGKTVQSPAYGKQTVSYQTVHSKELTFLPNVMVSEPPITFFDMPMPGSFAAQPVLKGEDEKYKAGGVLGLLCVDTVGGDSAATLTDEDKELLLEMGRVAGSTFERLMAEKKARKAAEDEVVAKLMEALVIPEEQEVAEEDEVDALEGKLAACDTALIGEVKKVFKDQTPPQPVGEYGRSLSELSEWEGTPSGRVAAMLYALVQEEPSCTPEDLEGKIQGFDIKTIKEETLAAAAAALNPEGADPVTKETEGLEFPAQLCMALMEAINLLKDTSLKIQKIRQEEEDARIAEEEAKKKEEEEAAAAAAAEAAPAE</sequence>
<dbReference type="Pfam" id="PF05186">
    <property type="entry name" value="Dpy-30"/>
    <property type="match status" value="1"/>
</dbReference>
<comment type="similarity">
    <text evidence="1">Belongs to the dpy-30 family.</text>
</comment>
<feature type="compositionally biased region" description="Acidic residues" evidence="3">
    <location>
        <begin position="128"/>
        <end position="151"/>
    </location>
</feature>
<dbReference type="InterPro" id="IPR049630">
    <property type="entry name" value="DYDC-like_DD"/>
</dbReference>
<evidence type="ECO:0000256" key="3">
    <source>
        <dbReference type="SAM" id="MobiDB-lite"/>
    </source>
</evidence>
<feature type="region of interest" description="Disordered" evidence="3">
    <location>
        <begin position="467"/>
        <end position="496"/>
    </location>
</feature>
<gene>
    <name evidence="4" type="ORF">HTEP1355_LOCUS6558</name>
</gene>
<feature type="compositionally biased region" description="Low complexity" evidence="3">
    <location>
        <begin position="485"/>
        <end position="496"/>
    </location>
</feature>
<name>A0A7S0YSS6_9CRYP</name>
<accession>A0A7S0YSS6</accession>
<evidence type="ECO:0000256" key="1">
    <source>
        <dbReference type="ARBA" id="ARBA00010849"/>
    </source>
</evidence>
<dbReference type="EMBL" id="HBFN01011295">
    <property type="protein sequence ID" value="CAD8791302.1"/>
    <property type="molecule type" value="Transcribed_RNA"/>
</dbReference>
<protein>
    <recommendedName>
        <fullName evidence="5">GAF domain-containing protein</fullName>
    </recommendedName>
</protein>
<dbReference type="GO" id="GO:0048188">
    <property type="term" value="C:Set1C/COMPASS complex"/>
    <property type="evidence" value="ECO:0007669"/>
    <property type="project" value="InterPro"/>
</dbReference>
<evidence type="ECO:0000313" key="4">
    <source>
        <dbReference type="EMBL" id="CAD8791302.1"/>
    </source>
</evidence>
<dbReference type="AlphaFoldDB" id="A0A7S0YSS6"/>
<dbReference type="InterPro" id="IPR007858">
    <property type="entry name" value="Dpy-30_motif"/>
</dbReference>
<feature type="region of interest" description="Disordered" evidence="3">
    <location>
        <begin position="123"/>
        <end position="162"/>
    </location>
</feature>
<keyword evidence="2" id="KW-0175">Coiled coil</keyword>
<dbReference type="PANTHER" id="PTHR23356:SF16">
    <property type="entry name" value="DPY30 DOMAIN CONTAINING 2"/>
    <property type="match status" value="1"/>
</dbReference>
<evidence type="ECO:0000256" key="2">
    <source>
        <dbReference type="SAM" id="Coils"/>
    </source>
</evidence>
<feature type="coiled-coil region" evidence="2">
    <location>
        <begin position="43"/>
        <end position="77"/>
    </location>
</feature>
<dbReference type="CDD" id="cd22966">
    <property type="entry name" value="DD_DYDC-like"/>
    <property type="match status" value="1"/>
</dbReference>
<dbReference type="Gene3D" id="1.20.890.10">
    <property type="entry name" value="cAMP-dependent protein kinase regulatory subunit, dimerization-anchoring domain"/>
    <property type="match status" value="1"/>
</dbReference>
<evidence type="ECO:0008006" key="5">
    <source>
        <dbReference type="Google" id="ProtNLM"/>
    </source>
</evidence>
<proteinExistence type="inferred from homology"/>
<organism evidence="4">
    <name type="scientific">Hemiselmis tepida</name>
    <dbReference type="NCBI Taxonomy" id="464990"/>
    <lineage>
        <taxon>Eukaryota</taxon>
        <taxon>Cryptophyceae</taxon>
        <taxon>Cryptomonadales</taxon>
        <taxon>Hemiselmidaceae</taxon>
        <taxon>Hemiselmis</taxon>
    </lineage>
</organism>
<feature type="compositionally biased region" description="Basic and acidic residues" evidence="3">
    <location>
        <begin position="469"/>
        <end position="481"/>
    </location>
</feature>